<gene>
    <name evidence="1" type="ORF">ZIOFF_028821</name>
</gene>
<sequence>MIILRNALHIFKRSNIPLYDTRCSGLWMGPYGLTSLVHDLVLKKSKSMAFPSPVALDHLMPFLLMWSNNKSNVKESITAKERPVAVTFFSGTYLAIDLVGAGEASGELNMKHILKILALLVVVAATWITLLETSVVPHHYTWLVRSWFDAVSNMSPGSCTFAEGSILARFLFSDVLPLDAKPA</sequence>
<proteinExistence type="predicted"/>
<name>A0A8J5H071_ZINOF</name>
<organism evidence="1 2">
    <name type="scientific">Zingiber officinale</name>
    <name type="common">Ginger</name>
    <name type="synonym">Amomum zingiber</name>
    <dbReference type="NCBI Taxonomy" id="94328"/>
    <lineage>
        <taxon>Eukaryota</taxon>
        <taxon>Viridiplantae</taxon>
        <taxon>Streptophyta</taxon>
        <taxon>Embryophyta</taxon>
        <taxon>Tracheophyta</taxon>
        <taxon>Spermatophyta</taxon>
        <taxon>Magnoliopsida</taxon>
        <taxon>Liliopsida</taxon>
        <taxon>Zingiberales</taxon>
        <taxon>Zingiberaceae</taxon>
        <taxon>Zingiber</taxon>
    </lineage>
</organism>
<evidence type="ECO:0000313" key="2">
    <source>
        <dbReference type="Proteomes" id="UP000734854"/>
    </source>
</evidence>
<reference evidence="1 2" key="1">
    <citation type="submission" date="2020-08" db="EMBL/GenBank/DDBJ databases">
        <title>Plant Genome Project.</title>
        <authorList>
            <person name="Zhang R.-G."/>
        </authorList>
    </citation>
    <scope>NUCLEOTIDE SEQUENCE [LARGE SCALE GENOMIC DNA]</scope>
    <source>
        <tissue evidence="1">Rhizome</tissue>
    </source>
</reference>
<accession>A0A8J5H071</accession>
<dbReference type="Proteomes" id="UP000734854">
    <property type="component" value="Unassembled WGS sequence"/>
</dbReference>
<keyword evidence="2" id="KW-1185">Reference proteome</keyword>
<dbReference type="AlphaFoldDB" id="A0A8J5H071"/>
<comment type="caution">
    <text evidence="1">The sequence shown here is derived from an EMBL/GenBank/DDBJ whole genome shotgun (WGS) entry which is preliminary data.</text>
</comment>
<protein>
    <submittedName>
        <fullName evidence="1">Uncharacterized protein</fullName>
    </submittedName>
</protein>
<dbReference type="EMBL" id="JACMSC010000008">
    <property type="protein sequence ID" value="KAG6510784.1"/>
    <property type="molecule type" value="Genomic_DNA"/>
</dbReference>
<evidence type="ECO:0000313" key="1">
    <source>
        <dbReference type="EMBL" id="KAG6510784.1"/>
    </source>
</evidence>